<dbReference type="Pfam" id="PF00172">
    <property type="entry name" value="Zn_clus"/>
    <property type="match status" value="1"/>
</dbReference>
<dbReference type="GO" id="GO:1901717">
    <property type="term" value="P:positive regulation of gamma-aminobutyric acid catabolic process"/>
    <property type="evidence" value="ECO:0007669"/>
    <property type="project" value="EnsemblFungi"/>
</dbReference>
<dbReference type="GO" id="GO:0045944">
    <property type="term" value="P:positive regulation of transcription by RNA polymerase II"/>
    <property type="evidence" value="ECO:0007669"/>
    <property type="project" value="EnsemblFungi"/>
</dbReference>
<evidence type="ECO:0000313" key="8">
    <source>
        <dbReference type="EMBL" id="CDK29105.1"/>
    </source>
</evidence>
<feature type="compositionally biased region" description="Basic and acidic residues" evidence="6">
    <location>
        <begin position="952"/>
        <end position="961"/>
    </location>
</feature>
<dbReference type="GO" id="GO:0001080">
    <property type="term" value="P:nitrogen catabolite activation of transcription from RNA polymerase II promoter"/>
    <property type="evidence" value="ECO:0007669"/>
    <property type="project" value="TreeGrafter"/>
</dbReference>
<evidence type="ECO:0000259" key="7">
    <source>
        <dbReference type="PROSITE" id="PS50048"/>
    </source>
</evidence>
<feature type="region of interest" description="Disordered" evidence="6">
    <location>
        <begin position="196"/>
        <end position="236"/>
    </location>
</feature>
<feature type="compositionally biased region" description="Polar residues" evidence="6">
    <location>
        <begin position="17"/>
        <end position="28"/>
    </location>
</feature>
<dbReference type="HOGENOM" id="CLU_006632_0_1_1"/>
<dbReference type="CDD" id="cd00067">
    <property type="entry name" value="GAL4"/>
    <property type="match status" value="1"/>
</dbReference>
<keyword evidence="2" id="KW-0862">Zinc</keyword>
<dbReference type="SMART" id="SM00066">
    <property type="entry name" value="GAL4"/>
    <property type="match status" value="1"/>
</dbReference>
<evidence type="ECO:0000256" key="5">
    <source>
        <dbReference type="ARBA" id="ARBA00023242"/>
    </source>
</evidence>
<evidence type="ECO:0000256" key="4">
    <source>
        <dbReference type="ARBA" id="ARBA00023163"/>
    </source>
</evidence>
<dbReference type="Pfam" id="PF04082">
    <property type="entry name" value="Fungal_trans"/>
    <property type="match status" value="1"/>
</dbReference>
<proteinExistence type="predicted"/>
<dbReference type="GO" id="GO:0000981">
    <property type="term" value="F:DNA-binding transcription factor activity, RNA polymerase II-specific"/>
    <property type="evidence" value="ECO:0007669"/>
    <property type="project" value="InterPro"/>
</dbReference>
<name>W6MXL6_9ASCO</name>
<dbReference type="InterPro" id="IPR036864">
    <property type="entry name" value="Zn2-C6_fun-type_DNA-bd_sf"/>
</dbReference>
<feature type="domain" description="Zn(2)-C6 fungal-type" evidence="7">
    <location>
        <begin position="237"/>
        <end position="269"/>
    </location>
</feature>
<evidence type="ECO:0000256" key="1">
    <source>
        <dbReference type="ARBA" id="ARBA00022723"/>
    </source>
</evidence>
<dbReference type="AlphaFoldDB" id="W6MXL6"/>
<evidence type="ECO:0000256" key="3">
    <source>
        <dbReference type="ARBA" id="ARBA00023015"/>
    </source>
</evidence>
<sequence>MSASNGDEHPTLAGSAVSKNPHGNNNDESAAFQFDYNSWAQGTETDFEFLNDSMPQYVANAEPRPNQHQTGNHLFHSSNNNGSDGASMAGPPSASPVNNINSPNEFYVQSQYHNMLNNGVGPSPTIPQMFGHSPSGQHPPAVRMKSDQLYPQHHNLPQYQMDPHFNSGSHPYQVNPGSGTASVVSQHGPMVNSPKMIPPFISAPANPSDGTHGSNPATSPKNTKKPDPPQPRVKVRPCDHCRRRKTRCVMNSLMTSCNMCEQKNIKCTFSDPLKRTSGSGLDDGSGVKKIRYNDDPSLQPPPNMPIREVQPITDYAAMPGHSLLKKTLSLQYPRSSFYVGPTSVYDPVLLEKIKLDKIDQFQLSPTTSLRKVASNVQFTLRDDFTEDLYERTEKDVDAVERYVAPHGQTLIDLYFRIVHPSFPVLHKRVFLEKYSRTHREFGAPLLAAVYCLAIQWWDYDPNLSQHPKPNVAALNKLAIRTFSDVIERPKLSAVQAGLLLLQCRPDHARNWVLCSQVVALAEELGLGLDCATWTLPKWERGLRRRLAWAVYVQDKWLALVESRPSHIIEGKNWLVKRVTDEDFPEKNNEADSNKEGSMDIENGKHLFKEMISLSEIVSEILDTFFTISAMENVSRIDYVLKLAKPLQLKLRTWYHSLPQDLQMTSIQPRKLNSNGYLQLAYFAAEITLHRKIISSLTPDTPPELVKVCRNAAKTRLVAAVDFARELKPEHIHSFWHSSATTNFTLIGTFAAILFVTSETPEEAVLYKDQVQNYRWTLRVSAKGFDQANDALEKLDTILMHIPGLLDNSPSMQGGPLVQSQRPPQINGNYLTGPQIFDGNSSVRPGSSMPTSGTSSTAHNTPAPASGGNANLGNGSNVSTPNHHPSQVNSPLATQQSGGTVQFQQQQQQRMRQNSVTAVNGAGSSPRSVSSPRPASKKGSVRPIARNSPVDNRSVKSEPPEE</sequence>
<dbReference type="Gene3D" id="4.10.240.10">
    <property type="entry name" value="Zn(2)-C6 fungal-type DNA-binding domain"/>
    <property type="match status" value="1"/>
</dbReference>
<keyword evidence="4" id="KW-0804">Transcription</keyword>
<dbReference type="PANTHER" id="PTHR31668">
    <property type="entry name" value="GLUCOSE TRANSPORT TRANSCRIPTION REGULATOR RGT1-RELATED-RELATED"/>
    <property type="match status" value="1"/>
</dbReference>
<gene>
    <name evidence="8" type="ORF">KUCA_T00005092001</name>
</gene>
<evidence type="ECO:0000256" key="2">
    <source>
        <dbReference type="ARBA" id="ARBA00022833"/>
    </source>
</evidence>
<feature type="compositionally biased region" description="Polar residues" evidence="6">
    <location>
        <begin position="208"/>
        <end position="221"/>
    </location>
</feature>
<evidence type="ECO:0000256" key="6">
    <source>
        <dbReference type="SAM" id="MobiDB-lite"/>
    </source>
</evidence>
<keyword evidence="1" id="KW-0479">Metal-binding</keyword>
<dbReference type="GeneID" id="34522482"/>
<dbReference type="PROSITE" id="PS50048">
    <property type="entry name" value="ZN2_CY6_FUNGAL_2"/>
    <property type="match status" value="1"/>
</dbReference>
<dbReference type="InterPro" id="IPR007219">
    <property type="entry name" value="XnlR_reg_dom"/>
</dbReference>
<feature type="compositionally biased region" description="Basic and acidic residues" evidence="6">
    <location>
        <begin position="1"/>
        <end position="10"/>
    </location>
</feature>
<dbReference type="PANTHER" id="PTHR31668:SF4">
    <property type="entry name" value="TRANSCRIPTIONAL ACTIVATOR PROTEIN DAL81"/>
    <property type="match status" value="1"/>
</dbReference>
<feature type="compositionally biased region" description="Polar residues" evidence="6">
    <location>
        <begin position="877"/>
        <end position="892"/>
    </location>
</feature>
<dbReference type="CDD" id="cd12148">
    <property type="entry name" value="fungal_TF_MHR"/>
    <property type="match status" value="1"/>
</dbReference>
<dbReference type="SUPFAM" id="SSF57701">
    <property type="entry name" value="Zn2/Cys6 DNA-binding domain"/>
    <property type="match status" value="1"/>
</dbReference>
<keyword evidence="3" id="KW-0805">Transcription regulation</keyword>
<dbReference type="InterPro" id="IPR050797">
    <property type="entry name" value="Carb_Metab_Trans_Reg"/>
</dbReference>
<protein>
    <recommendedName>
        <fullName evidence="7">Zn(2)-C6 fungal-type domain-containing protein</fullName>
    </recommendedName>
</protein>
<reference evidence="8" key="2">
    <citation type="submission" date="2014-02" db="EMBL/GenBank/DDBJ databases">
        <title>Complete DNA sequence of /Kuraishia capsulata/ illustrates novel genomic features among budding yeasts (/Saccharomycotina/).</title>
        <authorList>
            <person name="Morales L."/>
            <person name="Noel B."/>
            <person name="Porcel B."/>
            <person name="Marcet-Houben M."/>
            <person name="Hullo M-F."/>
            <person name="Sacerdot C."/>
            <person name="Tekaia F."/>
            <person name="Leh-Louis V."/>
            <person name="Despons L."/>
            <person name="Khanna V."/>
            <person name="Aury J-M."/>
            <person name="Barbe V."/>
            <person name="Couloux A."/>
            <person name="Labadie K."/>
            <person name="Pelletier E."/>
            <person name="Souciet J-L."/>
            <person name="Boekhout T."/>
            <person name="Gabaldon T."/>
            <person name="Wincker P."/>
            <person name="Dujon B."/>
        </authorList>
    </citation>
    <scope>NUCLEOTIDE SEQUENCE</scope>
    <source>
        <strain evidence="8">CBS 1993</strain>
    </source>
</reference>
<dbReference type="GO" id="GO:0008270">
    <property type="term" value="F:zinc ion binding"/>
    <property type="evidence" value="ECO:0007669"/>
    <property type="project" value="InterPro"/>
</dbReference>
<feature type="compositionally biased region" description="Low complexity" evidence="6">
    <location>
        <begin position="844"/>
        <end position="856"/>
    </location>
</feature>
<dbReference type="RefSeq" id="XP_022461094.1">
    <property type="nucleotide sequence ID" value="XM_022606243.1"/>
</dbReference>
<feature type="compositionally biased region" description="Polar residues" evidence="6">
    <location>
        <begin position="66"/>
        <end position="84"/>
    </location>
</feature>
<keyword evidence="9" id="KW-1185">Reference proteome</keyword>
<evidence type="ECO:0000313" key="9">
    <source>
        <dbReference type="Proteomes" id="UP000019384"/>
    </source>
</evidence>
<feature type="compositionally biased region" description="Low complexity" evidence="6">
    <location>
        <begin position="893"/>
        <end position="933"/>
    </location>
</feature>
<dbReference type="GO" id="GO:0051123">
    <property type="term" value="P:RNA polymerase II preinitiation complex assembly"/>
    <property type="evidence" value="ECO:0007669"/>
    <property type="project" value="EnsemblFungi"/>
</dbReference>
<dbReference type="SMART" id="SM00906">
    <property type="entry name" value="Fungal_trans"/>
    <property type="match status" value="1"/>
</dbReference>
<dbReference type="GO" id="GO:1901714">
    <property type="term" value="P:positive regulation of urea catabolic process"/>
    <property type="evidence" value="ECO:0007669"/>
    <property type="project" value="EnsemblFungi"/>
</dbReference>
<dbReference type="EMBL" id="HG793130">
    <property type="protein sequence ID" value="CDK29105.1"/>
    <property type="molecule type" value="Genomic_DNA"/>
</dbReference>
<organism evidence="8 9">
    <name type="scientific">Kuraishia capsulata CBS 1993</name>
    <dbReference type="NCBI Taxonomy" id="1382522"/>
    <lineage>
        <taxon>Eukaryota</taxon>
        <taxon>Fungi</taxon>
        <taxon>Dikarya</taxon>
        <taxon>Ascomycota</taxon>
        <taxon>Saccharomycotina</taxon>
        <taxon>Pichiomycetes</taxon>
        <taxon>Pichiales</taxon>
        <taxon>Pichiaceae</taxon>
        <taxon>Kuraishia</taxon>
    </lineage>
</organism>
<dbReference type="InterPro" id="IPR001138">
    <property type="entry name" value="Zn2Cys6_DnaBD"/>
</dbReference>
<dbReference type="GO" id="GO:0003713">
    <property type="term" value="F:transcription coactivator activity"/>
    <property type="evidence" value="ECO:0007669"/>
    <property type="project" value="EnsemblFungi"/>
</dbReference>
<feature type="compositionally biased region" description="Low complexity" evidence="6">
    <location>
        <begin position="864"/>
        <end position="876"/>
    </location>
</feature>
<keyword evidence="5" id="KW-0539">Nucleus</keyword>
<feature type="region of interest" description="Disordered" evidence="6">
    <location>
        <begin position="1"/>
        <end position="30"/>
    </location>
</feature>
<feature type="region of interest" description="Disordered" evidence="6">
    <location>
        <begin position="809"/>
        <end position="961"/>
    </location>
</feature>
<reference evidence="8" key="1">
    <citation type="submission" date="2013-12" db="EMBL/GenBank/DDBJ databases">
        <authorList>
            <person name="Genoscope - CEA"/>
        </authorList>
    </citation>
    <scope>NUCLEOTIDE SEQUENCE</scope>
    <source>
        <strain evidence="8">CBS 1993</strain>
    </source>
</reference>
<dbReference type="GO" id="GO:0005634">
    <property type="term" value="C:nucleus"/>
    <property type="evidence" value="ECO:0007669"/>
    <property type="project" value="TreeGrafter"/>
</dbReference>
<feature type="region of interest" description="Disordered" evidence="6">
    <location>
        <begin position="59"/>
        <end position="102"/>
    </location>
</feature>
<accession>W6MXL6</accession>
<dbReference type="OrthoDB" id="2264294at2759"/>
<dbReference type="STRING" id="1382522.W6MXL6"/>
<dbReference type="Proteomes" id="UP000019384">
    <property type="component" value="Unassembled WGS sequence"/>
</dbReference>
<feature type="compositionally biased region" description="Polar residues" evidence="6">
    <location>
        <begin position="809"/>
        <end position="843"/>
    </location>
</feature>
<dbReference type="GO" id="GO:0003677">
    <property type="term" value="F:DNA binding"/>
    <property type="evidence" value="ECO:0007669"/>
    <property type="project" value="InterPro"/>
</dbReference>